<dbReference type="SUPFAM" id="SSF55729">
    <property type="entry name" value="Acyl-CoA N-acyltransferases (Nat)"/>
    <property type="match status" value="1"/>
</dbReference>
<keyword evidence="5" id="KW-0012">Acyltransferase</keyword>
<dbReference type="AlphaFoldDB" id="A0A545SYL4"/>
<dbReference type="GO" id="GO:0007165">
    <property type="term" value="P:signal transduction"/>
    <property type="evidence" value="ECO:0007669"/>
    <property type="project" value="TreeGrafter"/>
</dbReference>
<accession>A0A545SYL4</accession>
<reference evidence="5 6" key="1">
    <citation type="submission" date="2019-06" db="EMBL/GenBank/DDBJ databases">
        <title>Whole genome sequence for Rhodospirillaceae sp. R148.</title>
        <authorList>
            <person name="Wang G."/>
        </authorList>
    </citation>
    <scope>NUCLEOTIDE SEQUENCE [LARGE SCALE GENOMIC DNA]</scope>
    <source>
        <strain evidence="5 6">R148</strain>
    </source>
</reference>
<dbReference type="GO" id="GO:0016746">
    <property type="term" value="F:acyltransferase activity"/>
    <property type="evidence" value="ECO:0007669"/>
    <property type="project" value="UniProtKB-KW"/>
</dbReference>
<dbReference type="Pfam" id="PF13444">
    <property type="entry name" value="Acetyltransf_5"/>
    <property type="match status" value="1"/>
</dbReference>
<dbReference type="Proteomes" id="UP000315252">
    <property type="component" value="Unassembled WGS sequence"/>
</dbReference>
<keyword evidence="3" id="KW-0949">S-adenosyl-L-methionine</keyword>
<evidence type="ECO:0000256" key="3">
    <source>
        <dbReference type="ARBA" id="ARBA00022691"/>
    </source>
</evidence>
<evidence type="ECO:0000256" key="4">
    <source>
        <dbReference type="ARBA" id="ARBA00022929"/>
    </source>
</evidence>
<evidence type="ECO:0000313" key="5">
    <source>
        <dbReference type="EMBL" id="TQV70065.1"/>
    </source>
</evidence>
<dbReference type="InterPro" id="IPR001690">
    <property type="entry name" value="Autoind_synthase"/>
</dbReference>
<evidence type="ECO:0000256" key="2">
    <source>
        <dbReference type="ARBA" id="ARBA00022679"/>
    </source>
</evidence>
<proteinExistence type="predicted"/>
<dbReference type="InterPro" id="IPR022484">
    <property type="entry name" value="PEP-CTERM/exosrtase_acylTfrase"/>
</dbReference>
<sequence>MTSSNMIPSPPPAGAPLVELFNYWFEAKSAKTSEAIEQAFRLRYQVYCVENDFEDPEEHPSGLEIDAFDAHSVHSLLIHRPSQTTVGAVRLVLPLREMAHCLPIHDLVETEALPFPVATSAEISRYAISREFRRRSGEERYADINWHELESKQQFSNRRIMPHITLGLMQNVLRMAIEHGVSHLCAVMEPALIRLLSRFGLNFHSLGPIVNYHGMRQPCFASLDELLLSSRLKRQEFWQVGTNDGKLVAAC</sequence>
<protein>
    <submittedName>
        <fullName evidence="5">PEP-CTERM/exosortase system-associated acyltransferase</fullName>
    </submittedName>
</protein>
<name>A0A545SYL4_9PROT</name>
<evidence type="ECO:0000313" key="6">
    <source>
        <dbReference type="Proteomes" id="UP000315252"/>
    </source>
</evidence>
<dbReference type="Gene3D" id="3.40.630.30">
    <property type="match status" value="1"/>
</dbReference>
<comment type="caution">
    <text evidence="5">The sequence shown here is derived from an EMBL/GenBank/DDBJ whole genome shotgun (WGS) entry which is preliminary data.</text>
</comment>
<gene>
    <name evidence="5" type="ORF">FKG95_28290</name>
</gene>
<keyword evidence="4" id="KW-0071">Autoinducer synthesis</keyword>
<dbReference type="PANTHER" id="PTHR39322:SF1">
    <property type="entry name" value="ISOVALERYL-HOMOSERINE LACTONE SYNTHASE"/>
    <property type="match status" value="1"/>
</dbReference>
<keyword evidence="1" id="KW-0673">Quorum sensing</keyword>
<dbReference type="OrthoDB" id="582214at2"/>
<organism evidence="5 6">
    <name type="scientific">Denitrobaculum tricleocarpae</name>
    <dbReference type="NCBI Taxonomy" id="2591009"/>
    <lineage>
        <taxon>Bacteria</taxon>
        <taxon>Pseudomonadati</taxon>
        <taxon>Pseudomonadota</taxon>
        <taxon>Alphaproteobacteria</taxon>
        <taxon>Rhodospirillales</taxon>
        <taxon>Rhodospirillaceae</taxon>
        <taxon>Denitrobaculum</taxon>
    </lineage>
</organism>
<dbReference type="GO" id="GO:0009372">
    <property type="term" value="P:quorum sensing"/>
    <property type="evidence" value="ECO:0007669"/>
    <property type="project" value="UniProtKB-KW"/>
</dbReference>
<dbReference type="PANTHER" id="PTHR39322">
    <property type="entry name" value="ACYL-HOMOSERINE-LACTONE SYNTHASE"/>
    <property type="match status" value="1"/>
</dbReference>
<dbReference type="EMBL" id="VHSH01000019">
    <property type="protein sequence ID" value="TQV70065.1"/>
    <property type="molecule type" value="Genomic_DNA"/>
</dbReference>
<dbReference type="InterPro" id="IPR016181">
    <property type="entry name" value="Acyl_CoA_acyltransferase"/>
</dbReference>
<keyword evidence="2 5" id="KW-0808">Transferase</keyword>
<dbReference type="NCBIfam" id="TIGR03694">
    <property type="entry name" value="exosort_acyl"/>
    <property type="match status" value="1"/>
</dbReference>
<evidence type="ECO:0000256" key="1">
    <source>
        <dbReference type="ARBA" id="ARBA00022654"/>
    </source>
</evidence>
<keyword evidence="6" id="KW-1185">Reference proteome</keyword>